<name>A0A0F9F7V4_9ZZZZ</name>
<dbReference type="AlphaFoldDB" id="A0A0F9F7V4"/>
<dbReference type="Gene3D" id="3.40.30.10">
    <property type="entry name" value="Glutaredoxin"/>
    <property type="match status" value="1"/>
</dbReference>
<comment type="caution">
    <text evidence="1">The sequence shown here is derived from an EMBL/GenBank/DDBJ whole genome shotgun (WGS) entry which is preliminary data.</text>
</comment>
<gene>
    <name evidence="1" type="ORF">LCGC14_2063380</name>
</gene>
<dbReference type="EMBL" id="LAZR01024600">
    <property type="protein sequence ID" value="KKL74591.1"/>
    <property type="molecule type" value="Genomic_DNA"/>
</dbReference>
<accession>A0A0F9F7V4</accession>
<sequence length="399" mass="44239">KTTIQKQYGVYAIPSTFLIGPDGNIIAKNLRGPGIRAAVKKALGNPRKISAPPATQPAKRDSAAVRWIDAKTGQTLFTLDDIVRFDWEKQLFELKRERAIDLMMLPPTLQRDFVIKDNQGEIYRGCFMSQASSMSYDGPTIPLGAIFPTDVRPPLYKIEPGYGEYREGGSRDKNDKKRFHPRLRAALDAGGLLEDIDPASPPPPIVTSFAGWYGGQNGLKIGAKLFPETFRIGRETRFQLCIAKDKTFNLRPDRLELSVTWLAKGKNFPITERMEVPLDTLDKGMGVYAYRGWPWGSEHGSVDPTVQPGRGEVTIQLQALRRSGNVWNVIGTWQIPTLEIAILQPVTGQLTTPPAPSAIPTYQIVKDPSGNDVWLTVGCTSVDISPDGTRFYARHNFGS</sequence>
<organism evidence="1">
    <name type="scientific">marine sediment metagenome</name>
    <dbReference type="NCBI Taxonomy" id="412755"/>
    <lineage>
        <taxon>unclassified sequences</taxon>
        <taxon>metagenomes</taxon>
        <taxon>ecological metagenomes</taxon>
    </lineage>
</organism>
<proteinExistence type="predicted"/>
<evidence type="ECO:0008006" key="2">
    <source>
        <dbReference type="Google" id="ProtNLM"/>
    </source>
</evidence>
<feature type="non-terminal residue" evidence="1">
    <location>
        <position position="1"/>
    </location>
</feature>
<protein>
    <recommendedName>
        <fullName evidence="2">Thioredoxin domain-containing protein</fullName>
    </recommendedName>
</protein>
<reference evidence="1" key="1">
    <citation type="journal article" date="2015" name="Nature">
        <title>Complex archaea that bridge the gap between prokaryotes and eukaryotes.</title>
        <authorList>
            <person name="Spang A."/>
            <person name="Saw J.H."/>
            <person name="Jorgensen S.L."/>
            <person name="Zaremba-Niedzwiedzka K."/>
            <person name="Martijn J."/>
            <person name="Lind A.E."/>
            <person name="van Eijk R."/>
            <person name="Schleper C."/>
            <person name="Guy L."/>
            <person name="Ettema T.J."/>
        </authorList>
    </citation>
    <scope>NUCLEOTIDE SEQUENCE</scope>
</reference>
<evidence type="ECO:0000313" key="1">
    <source>
        <dbReference type="EMBL" id="KKL74591.1"/>
    </source>
</evidence>